<protein>
    <recommendedName>
        <fullName evidence="3">Lipoprotein</fullName>
    </recommendedName>
</protein>
<name>A0A1H5HWE3_PSEDM</name>
<sequence length="196" mass="21903">MINANPVAAAAGCDGVRSGPIFLKALRSLSQPAAAATRIGVALWMCLLLLLAGCTSLPLPRHTPTLDLPMQLHIQREQADQRQDWLLVIQQEEAGLRWSLMDPLGIPLARQLLQGDNWHADGLLPPNPEARELFAALLFALTPEAQLSDNYPQAKSESDLRFMKQRWQVQYLQPRVFRIDMKGDLHYRITPLEAAP</sequence>
<gene>
    <name evidence="1" type="ORF">SAMN04489800_0477</name>
</gene>
<evidence type="ECO:0008006" key="3">
    <source>
        <dbReference type="Google" id="ProtNLM"/>
    </source>
</evidence>
<proteinExistence type="predicted"/>
<evidence type="ECO:0000313" key="2">
    <source>
        <dbReference type="Proteomes" id="UP000183613"/>
    </source>
</evidence>
<comment type="caution">
    <text evidence="1">The sequence shown here is derived from an EMBL/GenBank/DDBJ whole genome shotgun (WGS) entry which is preliminary data.</text>
</comment>
<evidence type="ECO:0000313" key="1">
    <source>
        <dbReference type="EMBL" id="SEE31558.1"/>
    </source>
</evidence>
<reference evidence="1" key="1">
    <citation type="submission" date="2016-10" db="EMBL/GenBank/DDBJ databases">
        <authorList>
            <person name="Varghese N."/>
            <person name="Submissions S."/>
        </authorList>
    </citation>
    <scope>NUCLEOTIDE SEQUENCE [LARGE SCALE GENOMIC DNA]</scope>
    <source>
        <strain evidence="1">LMG 25555</strain>
    </source>
</reference>
<dbReference type="EMBL" id="FNUD01000002">
    <property type="protein sequence ID" value="SEE31558.1"/>
    <property type="molecule type" value="Genomic_DNA"/>
</dbReference>
<organism evidence="1 2">
    <name type="scientific">Pseudomonas deceptionensis</name>
    <dbReference type="NCBI Taxonomy" id="882211"/>
    <lineage>
        <taxon>Bacteria</taxon>
        <taxon>Pseudomonadati</taxon>
        <taxon>Pseudomonadota</taxon>
        <taxon>Gammaproteobacteria</taxon>
        <taxon>Pseudomonadales</taxon>
        <taxon>Pseudomonadaceae</taxon>
        <taxon>Pseudomonas</taxon>
    </lineage>
</organism>
<dbReference type="Proteomes" id="UP000183613">
    <property type="component" value="Unassembled WGS sequence"/>
</dbReference>
<dbReference type="AlphaFoldDB" id="A0A1H5HWE3"/>
<keyword evidence="2" id="KW-1185">Reference proteome</keyword>
<accession>A0A1H5HWE3</accession>